<name>A0ACC3BZ89_PYRYE</name>
<dbReference type="Proteomes" id="UP000798662">
    <property type="component" value="Chromosome 2"/>
</dbReference>
<proteinExistence type="predicted"/>
<dbReference type="EMBL" id="CM020619">
    <property type="protein sequence ID" value="KAK1862821.1"/>
    <property type="molecule type" value="Genomic_DNA"/>
</dbReference>
<accession>A0ACC3BZ89</accession>
<evidence type="ECO:0000313" key="1">
    <source>
        <dbReference type="EMBL" id="KAK1862821.1"/>
    </source>
</evidence>
<protein>
    <submittedName>
        <fullName evidence="1">Uncharacterized protein</fullName>
    </submittedName>
</protein>
<keyword evidence="2" id="KW-1185">Reference proteome</keyword>
<gene>
    <name evidence="1" type="ORF">I4F81_005388</name>
</gene>
<reference evidence="1" key="1">
    <citation type="submission" date="2019-11" db="EMBL/GenBank/DDBJ databases">
        <title>Nori genome reveals adaptations in red seaweeds to the harsh intertidal environment.</title>
        <authorList>
            <person name="Wang D."/>
            <person name="Mao Y."/>
        </authorList>
    </citation>
    <scope>NUCLEOTIDE SEQUENCE</scope>
    <source>
        <tissue evidence="1">Gametophyte</tissue>
    </source>
</reference>
<comment type="caution">
    <text evidence="1">The sequence shown here is derived from an EMBL/GenBank/DDBJ whole genome shotgun (WGS) entry which is preliminary data.</text>
</comment>
<sequence length="1124" mass="119756">MFRLFRALQRPLSKTEAVLSDRGFRLTFLALYVCVNVLLFTDGAVKEYPRHDDYRRWTTSIARGAGSTLNLNSALVVLLAARSFITFLRETPLNLVLEFDKAMPVFHAAVGMLVIVGGAVHAIFHWVAYAISSPWSGGLTGLTSLFVSGMLLVILLAVIRLTSMASVRMANFELFHAVHIGGMCLFYILLIIHGLHYGTPRTWKWVVAPLLLYTFDRLTRRWREHRSYVLVTKHAADFSDSDVLRLRLPRVFHFQAGQYAEVKVPALSKLQWHPFTIASSPHEEDMTFYIKSAGDWSAAMHAVFRDRVIACGEDIEVHVRGPYGSPAQHVGQFEHIVLIGGGVGATPFSSVTKAAHHWMTNWGAPSATLAAAAAAAAAATPVGSKSTTGHFSPGESVPSGDRWWSQDHESDGDEPAGLARRLASGTASETELPPIVGAIAKRPAVSFAPTAERTTYTPSPVSGAYMDDDDDDPSFASSGTFFTAREGRDSDECEADSGSERAVAGGALDAVIRIETDDSSSDGEAAGVLKRPPTGRPRRAVGTAVALPLDSSHSSASDAGHVRGGFATPLPSANLPGAGAGADDGTHPPADRLHPPLGPLLRSVSAPSMSRPSAGGTAPPAAVVLDMGGALPQQPRPRSGRGGDDDGSAADASGTRGPPYALSHEMMSVNEAASEVEHRRRREQRKAVEKAAAAGRHSDASSQAYVDALTQAFSGLQAQERTATYHMSVSAMIGMSFGSTAMVRQAQQRRARLADGTLVDRPADDLAVLRSKRMLLLLYLHSVTVNILLLWVLLLRFVVVGFSAIFGELDLLSQGLSVHRLDALTAVDLALCGCVTAVIGLTSVLEVIELRGVPYNGLDLFVLFPASLFCVVTDILSLAGVRSPANLFGVFQLLIVWPVLALFLGARLLRVIGDRVVLAENYQNSHSKTRSLDFVWTAPSPQADSWLVREMLPLADSPCVRLHRYLTRSAPALEPWMADYERVPLRTHYGRPDWDGIFEGIAARSRNNAVHGVFFCGPAAMADAVRAAAMRAMRGTIVRGLLTGAGSATFPGARGMTVFGRDVSAAVADLSGAAGLEAALGGGVGGVGRHGHGGGAGGGGSSAAETSLDFGCNVKFVVRVEHFG</sequence>
<organism evidence="1 2">
    <name type="scientific">Pyropia yezoensis</name>
    <name type="common">Susabi-nori</name>
    <name type="synonym">Porphyra yezoensis</name>
    <dbReference type="NCBI Taxonomy" id="2788"/>
    <lineage>
        <taxon>Eukaryota</taxon>
        <taxon>Rhodophyta</taxon>
        <taxon>Bangiophyceae</taxon>
        <taxon>Bangiales</taxon>
        <taxon>Bangiaceae</taxon>
        <taxon>Pyropia</taxon>
    </lineage>
</organism>
<evidence type="ECO:0000313" key="2">
    <source>
        <dbReference type="Proteomes" id="UP000798662"/>
    </source>
</evidence>